<comment type="subcellular location">
    <subcellularLocation>
        <location evidence="1">Secreted</location>
    </subcellularLocation>
</comment>
<feature type="chain" id="PRO_5018035464" evidence="5">
    <location>
        <begin position="17"/>
        <end position="314"/>
    </location>
</feature>
<evidence type="ECO:0000256" key="3">
    <source>
        <dbReference type="ARBA" id="ARBA00022525"/>
    </source>
</evidence>
<dbReference type="Pfam" id="PF00151">
    <property type="entry name" value="Lipase"/>
    <property type="match status" value="1"/>
</dbReference>
<dbReference type="GO" id="GO:0005615">
    <property type="term" value="C:extracellular space"/>
    <property type="evidence" value="ECO:0007669"/>
    <property type="project" value="TreeGrafter"/>
</dbReference>
<reference evidence="7 8" key="1">
    <citation type="journal article" date="2018" name="Sci. Rep.">
        <title>Genomic signatures of local adaptation to the degree of environmental predictability in rotifers.</title>
        <authorList>
            <person name="Franch-Gras L."/>
            <person name="Hahn C."/>
            <person name="Garcia-Roger E.M."/>
            <person name="Carmona M.J."/>
            <person name="Serra M."/>
            <person name="Gomez A."/>
        </authorList>
    </citation>
    <scope>NUCLEOTIDE SEQUENCE [LARGE SCALE GENOMIC DNA]</scope>
    <source>
        <strain evidence="7">HYR1</strain>
    </source>
</reference>
<name>A0A3M7RXJ1_BRAPC</name>
<dbReference type="Proteomes" id="UP000276133">
    <property type="component" value="Unassembled WGS sequence"/>
</dbReference>
<comment type="similarity">
    <text evidence="2 4">Belongs to the AB hydrolase superfamily. Lipase family.</text>
</comment>
<dbReference type="EC" id="3.1.1.32" evidence="7"/>
<gene>
    <name evidence="7" type="ORF">BpHYR1_031054</name>
</gene>
<evidence type="ECO:0000259" key="6">
    <source>
        <dbReference type="Pfam" id="PF00151"/>
    </source>
</evidence>
<proteinExistence type="inferred from homology"/>
<dbReference type="Gene3D" id="3.40.50.1820">
    <property type="entry name" value="alpha/beta hydrolase"/>
    <property type="match status" value="1"/>
</dbReference>
<feature type="domain" description="Lipase" evidence="6">
    <location>
        <begin position="19"/>
        <end position="313"/>
    </location>
</feature>
<dbReference type="AlphaFoldDB" id="A0A3M7RXJ1"/>
<evidence type="ECO:0000256" key="2">
    <source>
        <dbReference type="ARBA" id="ARBA00010701"/>
    </source>
</evidence>
<comment type="caution">
    <text evidence="7">The sequence shown here is derived from an EMBL/GenBank/DDBJ whole genome shotgun (WGS) entry which is preliminary data.</text>
</comment>
<dbReference type="PRINTS" id="PR00821">
    <property type="entry name" value="TAGLIPASE"/>
</dbReference>
<organism evidence="7 8">
    <name type="scientific">Brachionus plicatilis</name>
    <name type="common">Marine rotifer</name>
    <name type="synonym">Brachionus muelleri</name>
    <dbReference type="NCBI Taxonomy" id="10195"/>
    <lineage>
        <taxon>Eukaryota</taxon>
        <taxon>Metazoa</taxon>
        <taxon>Spiralia</taxon>
        <taxon>Gnathifera</taxon>
        <taxon>Rotifera</taxon>
        <taxon>Eurotatoria</taxon>
        <taxon>Monogononta</taxon>
        <taxon>Pseudotrocha</taxon>
        <taxon>Ploima</taxon>
        <taxon>Brachionidae</taxon>
        <taxon>Brachionus</taxon>
    </lineage>
</organism>
<dbReference type="PANTHER" id="PTHR11610:SF178">
    <property type="entry name" value="LIPASE MEMBER H-A-LIKE PROTEIN"/>
    <property type="match status" value="1"/>
</dbReference>
<dbReference type="PRINTS" id="PR00825">
    <property type="entry name" value="DOLALLERGEN"/>
</dbReference>
<dbReference type="OrthoDB" id="199913at2759"/>
<dbReference type="InterPro" id="IPR000734">
    <property type="entry name" value="TAG_lipase"/>
</dbReference>
<dbReference type="EMBL" id="REGN01002425">
    <property type="protein sequence ID" value="RNA28159.1"/>
    <property type="molecule type" value="Genomic_DNA"/>
</dbReference>
<dbReference type="PANTHER" id="PTHR11610">
    <property type="entry name" value="LIPASE"/>
    <property type="match status" value="1"/>
</dbReference>
<dbReference type="GO" id="GO:0016042">
    <property type="term" value="P:lipid catabolic process"/>
    <property type="evidence" value="ECO:0007669"/>
    <property type="project" value="TreeGrafter"/>
</dbReference>
<dbReference type="STRING" id="10195.A0A3M7RXJ1"/>
<keyword evidence="3" id="KW-0964">Secreted</keyword>
<protein>
    <submittedName>
        <fullName evidence="7">Pancreatic triacylglycerol lipase-like</fullName>
        <ecNumber evidence="7">3.1.1.1</ecNumber>
        <ecNumber evidence="7">3.1.1.32</ecNumber>
    </submittedName>
</protein>
<dbReference type="GO" id="GO:0106435">
    <property type="term" value="F:carboxylesterase activity"/>
    <property type="evidence" value="ECO:0007669"/>
    <property type="project" value="UniProtKB-EC"/>
</dbReference>
<evidence type="ECO:0000256" key="1">
    <source>
        <dbReference type="ARBA" id="ARBA00004613"/>
    </source>
</evidence>
<dbReference type="GO" id="GO:0008970">
    <property type="term" value="F:phospholipase A1 activity"/>
    <property type="evidence" value="ECO:0007669"/>
    <property type="project" value="UniProtKB-EC"/>
</dbReference>
<keyword evidence="7" id="KW-0378">Hydrolase</keyword>
<dbReference type="InterPro" id="IPR013818">
    <property type="entry name" value="Lipase"/>
</dbReference>
<dbReference type="InterPro" id="IPR002334">
    <property type="entry name" value="Allerg_PlipaseA1"/>
</dbReference>
<keyword evidence="8" id="KW-1185">Reference proteome</keyword>
<keyword evidence="5" id="KW-0732">Signal</keyword>
<evidence type="ECO:0000313" key="7">
    <source>
        <dbReference type="EMBL" id="RNA28159.1"/>
    </source>
</evidence>
<dbReference type="SUPFAM" id="SSF53474">
    <property type="entry name" value="alpha/beta-Hydrolases"/>
    <property type="match status" value="1"/>
</dbReference>
<evidence type="ECO:0000256" key="4">
    <source>
        <dbReference type="RuleBase" id="RU004262"/>
    </source>
</evidence>
<accession>A0A3M7RXJ1</accession>
<dbReference type="CDD" id="cd00707">
    <property type="entry name" value="Pancreat_lipase_like"/>
    <property type="match status" value="1"/>
</dbReference>
<feature type="signal peptide" evidence="5">
    <location>
        <begin position="1"/>
        <end position="16"/>
    </location>
</feature>
<dbReference type="InterPro" id="IPR029058">
    <property type="entry name" value="AB_hydrolase_fold"/>
</dbReference>
<sequence length="314" mass="35161">MIKYLIFLNLYFLANCWPTFELYTKQRPDQHILVKASNLESLGFDHSKETKLVVHGFSADSSSLTAIKNKLLIFDDVNVIMVNWKEGAKAPDYYNAFTNVREVAQKIADFVQQGKIDLSKVHCIGHSLGAHVCGFAGKRIVGKIGRISGLDPAGPLFEGKPAYSRLDKTDAEFVDIIHTDATLGIQDSIGHLDFYPNGGRVQPGCLFKLNDLANKTIHDDRSKMIELRMEPKGKILSFLSCSHTRSHLYYSESIGKCYFRSVLCNSYDNFKSENCKISSCASTQVGCAIMGYKAHKYHPNGKYFLDTTKTSPFC</sequence>
<evidence type="ECO:0000313" key="8">
    <source>
        <dbReference type="Proteomes" id="UP000276133"/>
    </source>
</evidence>
<evidence type="ECO:0000256" key="5">
    <source>
        <dbReference type="SAM" id="SignalP"/>
    </source>
</evidence>
<dbReference type="InterPro" id="IPR033906">
    <property type="entry name" value="Lipase_N"/>
</dbReference>
<dbReference type="EC" id="3.1.1.1" evidence="7"/>